<dbReference type="InterPro" id="IPR001867">
    <property type="entry name" value="OmpR/PhoB-type_DNA-bd"/>
</dbReference>
<feature type="domain" description="OmpR/PhoB-type" evidence="8">
    <location>
        <begin position="1"/>
        <end position="98"/>
    </location>
</feature>
<dbReference type="Proteomes" id="UP001432222">
    <property type="component" value="Chromosome"/>
</dbReference>
<dbReference type="PRINTS" id="PR00364">
    <property type="entry name" value="DISEASERSIST"/>
</dbReference>
<keyword evidence="2" id="KW-0902">Two-component regulatory system</keyword>
<dbReference type="SUPFAM" id="SSF52540">
    <property type="entry name" value="P-loop containing nucleoside triphosphate hydrolases"/>
    <property type="match status" value="1"/>
</dbReference>
<dbReference type="Gene3D" id="1.25.40.10">
    <property type="entry name" value="Tetratricopeptide repeat domain"/>
    <property type="match status" value="2"/>
</dbReference>
<dbReference type="PANTHER" id="PTHR35807">
    <property type="entry name" value="TRANSCRIPTIONAL REGULATOR REDD-RELATED"/>
    <property type="match status" value="1"/>
</dbReference>
<dbReference type="Pfam" id="PF00931">
    <property type="entry name" value="NB-ARC"/>
    <property type="match status" value="1"/>
</dbReference>
<dbReference type="SMART" id="SM01043">
    <property type="entry name" value="BTAD"/>
    <property type="match status" value="1"/>
</dbReference>
<feature type="compositionally biased region" description="Low complexity" evidence="7">
    <location>
        <begin position="981"/>
        <end position="990"/>
    </location>
</feature>
<dbReference type="Gene3D" id="3.40.50.300">
    <property type="entry name" value="P-loop containing nucleotide triphosphate hydrolases"/>
    <property type="match status" value="1"/>
</dbReference>
<evidence type="ECO:0000256" key="4">
    <source>
        <dbReference type="ARBA" id="ARBA00023125"/>
    </source>
</evidence>
<dbReference type="Pfam" id="PF03704">
    <property type="entry name" value="BTAD"/>
    <property type="match status" value="1"/>
</dbReference>
<feature type="DNA-binding region" description="OmpR/PhoB-type" evidence="6">
    <location>
        <begin position="1"/>
        <end position="98"/>
    </location>
</feature>
<dbReference type="SUPFAM" id="SSF46894">
    <property type="entry name" value="C-terminal effector domain of the bipartite response regulators"/>
    <property type="match status" value="1"/>
</dbReference>
<evidence type="ECO:0000256" key="7">
    <source>
        <dbReference type="SAM" id="MobiDB-lite"/>
    </source>
</evidence>
<dbReference type="PANTHER" id="PTHR35807:SF1">
    <property type="entry name" value="TRANSCRIPTIONAL REGULATOR REDD"/>
    <property type="match status" value="1"/>
</dbReference>
<dbReference type="Pfam" id="PF00486">
    <property type="entry name" value="Trans_reg_C"/>
    <property type="match status" value="1"/>
</dbReference>
<reference evidence="9" key="1">
    <citation type="submission" date="2022-10" db="EMBL/GenBank/DDBJ databases">
        <title>The complete genomes of actinobacterial strains from the NBC collection.</title>
        <authorList>
            <person name="Joergensen T.S."/>
            <person name="Alvarez Arevalo M."/>
            <person name="Sterndorff E.B."/>
            <person name="Faurdal D."/>
            <person name="Vuksanovic O."/>
            <person name="Mourched A.-S."/>
            <person name="Charusanti P."/>
            <person name="Shaw S."/>
            <person name="Blin K."/>
            <person name="Weber T."/>
        </authorList>
    </citation>
    <scope>NUCLEOTIDE SEQUENCE</scope>
    <source>
        <strain evidence="9">NBC_00222</strain>
    </source>
</reference>
<evidence type="ECO:0000256" key="2">
    <source>
        <dbReference type="ARBA" id="ARBA00023012"/>
    </source>
</evidence>
<dbReference type="CDD" id="cd15831">
    <property type="entry name" value="BTAD"/>
    <property type="match status" value="1"/>
</dbReference>
<dbReference type="InterPro" id="IPR016032">
    <property type="entry name" value="Sig_transdc_resp-reg_C-effctor"/>
</dbReference>
<evidence type="ECO:0000256" key="3">
    <source>
        <dbReference type="ARBA" id="ARBA00023015"/>
    </source>
</evidence>
<dbReference type="Gene3D" id="1.10.10.10">
    <property type="entry name" value="Winged helix-like DNA-binding domain superfamily/Winged helix DNA-binding domain"/>
    <property type="match status" value="1"/>
</dbReference>
<protein>
    <submittedName>
        <fullName evidence="9">NB-ARC domain-containing protein</fullName>
    </submittedName>
</protein>
<gene>
    <name evidence="9" type="ORF">OHA16_30170</name>
</gene>
<sequence>MGQDGWSGGLRFEVLGPVRALRDGEELSLGAPQQQGLLLSLLFRSGRQVSGGQLIDDLWGDEPPASAHGVIRTYVHRLRRVLGPDVLTSLGGGYLLVADHDGLDTTRCETLVARARMLRADGRPAEAATALRAALALWRGEPMSGVPGAYVQRRRREWEERRLAVLEARLEAEAEAGAARGTVGGRWTESVAELTALVEEHPLRERLSELLMLALYRSGRQADALEAYRAADRRLRTELGVAPGPGLRELHGRILAADRTLTVPAARPVAPTPPGEAAGPAEADPAALLVPDQLPAAVADFTGRAAEAEALRAALREPGCVPVAVVAGMGGVGKTALAVQVAHDLAGEFPDGRLHLDLHGTDGRPTRPEEALAVLLRSFGVVGEAIPTGLAERAARYRSVLSGRRVLVLLDNARDAEQVRPLLPGSPGCAVLVTGRTRIGALPNARFTELAVLSADEAVTLLTRMVGGERVAAEPEAACELVRLCGQLPLAVRILAARLACRPGWSIARLVEQLGGDRYRLDALRAGDLAVESSFRFGFDQLDAEQARTFRLLAVPEVPDLSPGEVAAVLDRPAAVAEELAESLVDCSMLEVAANPDRYRYHDLLRAFAQRLGRGDDTGAQAQARAEAQTEAAAQAAAERAGVLARLVDHHHARVTADPGASVAHAGGRAAVGGDYVAVGALVRQCAKLPRPAAGAAPALDRLAELLLGVCLSADSGRATRPLGHAANALLRSALEQGDRTAEARARLVLGRLLTEVGSASSALSELLRARDLCTAHGLPEPLLALAHGSLATCFVHLGRAEEAVAGFSAAVAVRERSGDRRALAAELLDLAGAFARQGRYDAAGRVIDQSLLVSHELADHALEARAREALGSIAHDLGRHDGAVSHRRAALALTDPADHRRTGRVLLRLVESLRAAGRAPEAVEAAERAVEALTLDGDHRGRGLALAALGDALADGPAAAGAPGVTDSPVAAGSPTEAGSPAAADDPVSADVRARARACWAEAHDILAPIGSPEAERLVPLLGQDHPRGLPRRPWPSWLPA</sequence>
<evidence type="ECO:0000256" key="1">
    <source>
        <dbReference type="ARBA" id="ARBA00005820"/>
    </source>
</evidence>
<dbReference type="InterPro" id="IPR051677">
    <property type="entry name" value="AfsR-DnrI-RedD_regulator"/>
</dbReference>
<comment type="similarity">
    <text evidence="1">Belongs to the AfsR/DnrI/RedD regulatory family.</text>
</comment>
<keyword evidence="10" id="KW-1185">Reference proteome</keyword>
<dbReference type="InterPro" id="IPR011990">
    <property type="entry name" value="TPR-like_helical_dom_sf"/>
</dbReference>
<dbReference type="SMART" id="SM00862">
    <property type="entry name" value="Trans_reg_C"/>
    <property type="match status" value="1"/>
</dbReference>
<dbReference type="InterPro" id="IPR005158">
    <property type="entry name" value="BTAD"/>
</dbReference>
<evidence type="ECO:0000313" key="9">
    <source>
        <dbReference type="EMBL" id="WUQ86856.1"/>
    </source>
</evidence>
<dbReference type="InterPro" id="IPR036388">
    <property type="entry name" value="WH-like_DNA-bd_sf"/>
</dbReference>
<dbReference type="RefSeq" id="WP_328957443.1">
    <property type="nucleotide sequence ID" value="NZ_CP108110.1"/>
</dbReference>
<feature type="region of interest" description="Disordered" evidence="7">
    <location>
        <begin position="958"/>
        <end position="990"/>
    </location>
</feature>
<evidence type="ECO:0000259" key="8">
    <source>
        <dbReference type="PROSITE" id="PS51755"/>
    </source>
</evidence>
<dbReference type="SUPFAM" id="SSF48452">
    <property type="entry name" value="TPR-like"/>
    <property type="match status" value="2"/>
</dbReference>
<accession>A0ABZ1U783</accession>
<evidence type="ECO:0000256" key="5">
    <source>
        <dbReference type="ARBA" id="ARBA00023163"/>
    </source>
</evidence>
<name>A0ABZ1U783_9ACTN</name>
<evidence type="ECO:0000256" key="6">
    <source>
        <dbReference type="PROSITE-ProRule" id="PRU01091"/>
    </source>
</evidence>
<proteinExistence type="inferred from homology"/>
<evidence type="ECO:0000313" key="10">
    <source>
        <dbReference type="Proteomes" id="UP001432222"/>
    </source>
</evidence>
<dbReference type="InterPro" id="IPR002182">
    <property type="entry name" value="NB-ARC"/>
</dbReference>
<dbReference type="InterPro" id="IPR027417">
    <property type="entry name" value="P-loop_NTPase"/>
</dbReference>
<keyword evidence="4 6" id="KW-0238">DNA-binding</keyword>
<dbReference type="PROSITE" id="PS51755">
    <property type="entry name" value="OMPR_PHOB"/>
    <property type="match status" value="1"/>
</dbReference>
<keyword evidence="5" id="KW-0804">Transcription</keyword>
<organism evidence="9 10">
    <name type="scientific">Kitasatospora purpeofusca</name>
    <dbReference type="NCBI Taxonomy" id="67352"/>
    <lineage>
        <taxon>Bacteria</taxon>
        <taxon>Bacillati</taxon>
        <taxon>Actinomycetota</taxon>
        <taxon>Actinomycetes</taxon>
        <taxon>Kitasatosporales</taxon>
        <taxon>Streptomycetaceae</taxon>
        <taxon>Kitasatospora</taxon>
    </lineage>
</organism>
<keyword evidence="3" id="KW-0805">Transcription regulation</keyword>
<dbReference type="EMBL" id="CP108110">
    <property type="protein sequence ID" value="WUQ86856.1"/>
    <property type="molecule type" value="Genomic_DNA"/>
</dbReference>